<evidence type="ECO:0000256" key="7">
    <source>
        <dbReference type="ARBA" id="ARBA00038032"/>
    </source>
</evidence>
<evidence type="ECO:0000256" key="1">
    <source>
        <dbReference type="ARBA" id="ARBA00004651"/>
    </source>
</evidence>
<keyword evidence="6 9" id="KW-0472">Membrane</keyword>
<comment type="similarity">
    <text evidence="7 8">Belongs to the drug/metabolite transporter (DMT) superfamily. Small multidrug resistance (SMR) (TC 2.A.7.1) family.</text>
</comment>
<dbReference type="GO" id="GO:0005886">
    <property type="term" value="C:plasma membrane"/>
    <property type="evidence" value="ECO:0007669"/>
    <property type="project" value="UniProtKB-SubCell"/>
</dbReference>
<sequence length="90" mass="10067">MLLPASNNFTKPLPSLVLLLSYGISFYFLSIVSQKLPLSVVYASWAGLGVFSVAILSYFFYKQALNWQTIFGLFLIVIGVTIVNIYKIHS</sequence>
<dbReference type="PANTHER" id="PTHR30561:SF1">
    <property type="entry name" value="MULTIDRUG TRANSPORTER EMRE"/>
    <property type="match status" value="1"/>
</dbReference>
<comment type="subcellular location">
    <subcellularLocation>
        <location evidence="1 8">Cell membrane</location>
        <topology evidence="1 8">Multi-pass membrane protein</topology>
    </subcellularLocation>
</comment>
<dbReference type="Gene3D" id="1.10.3730.20">
    <property type="match status" value="1"/>
</dbReference>
<dbReference type="InterPro" id="IPR037185">
    <property type="entry name" value="EmrE-like"/>
</dbReference>
<evidence type="ECO:0000256" key="9">
    <source>
        <dbReference type="SAM" id="Phobius"/>
    </source>
</evidence>
<keyword evidence="5 9" id="KW-1133">Transmembrane helix</keyword>
<evidence type="ECO:0000313" key="10">
    <source>
        <dbReference type="EMBL" id="URQ63144.1"/>
    </source>
</evidence>
<dbReference type="EMBL" id="CP097966">
    <property type="protein sequence ID" value="URQ63144.1"/>
    <property type="molecule type" value="Genomic_DNA"/>
</dbReference>
<evidence type="ECO:0000313" key="11">
    <source>
        <dbReference type="Proteomes" id="UP001056381"/>
    </source>
</evidence>
<dbReference type="Pfam" id="PF00893">
    <property type="entry name" value="Multi_Drug_Res"/>
    <property type="match status" value="1"/>
</dbReference>
<keyword evidence="3" id="KW-1003">Cell membrane</keyword>
<dbReference type="AlphaFoldDB" id="A0A9Q8TYA2"/>
<feature type="transmembrane region" description="Helical" evidence="9">
    <location>
        <begin position="39"/>
        <end position="61"/>
    </location>
</feature>
<evidence type="ECO:0000256" key="5">
    <source>
        <dbReference type="ARBA" id="ARBA00022989"/>
    </source>
</evidence>
<dbReference type="SUPFAM" id="SSF103481">
    <property type="entry name" value="Multidrug resistance efflux transporter EmrE"/>
    <property type="match status" value="1"/>
</dbReference>
<evidence type="ECO:0000256" key="2">
    <source>
        <dbReference type="ARBA" id="ARBA00022448"/>
    </source>
</evidence>
<dbReference type="InterPro" id="IPR000390">
    <property type="entry name" value="Small_drug/metabolite_transptr"/>
</dbReference>
<keyword evidence="4 8" id="KW-0812">Transmembrane</keyword>
<dbReference type="InterPro" id="IPR045324">
    <property type="entry name" value="Small_multidrug_res"/>
</dbReference>
<organism evidence="10 11">
    <name type="scientific">SAR86 cluster bacterium</name>
    <dbReference type="NCBI Taxonomy" id="2030880"/>
    <lineage>
        <taxon>Bacteria</taxon>
        <taxon>Pseudomonadati</taxon>
        <taxon>Pseudomonadota</taxon>
        <taxon>Gammaproteobacteria</taxon>
        <taxon>SAR86 cluster</taxon>
    </lineage>
</organism>
<dbReference type="GO" id="GO:0022857">
    <property type="term" value="F:transmembrane transporter activity"/>
    <property type="evidence" value="ECO:0007669"/>
    <property type="project" value="InterPro"/>
</dbReference>
<accession>A0A9Q8TYA2</accession>
<reference evidence="10" key="1">
    <citation type="submission" date="2022-05" db="EMBL/GenBank/DDBJ databases">
        <title>Single-amplified genomics reveal most streamlined microbe among free-living bacteria.</title>
        <authorList>
            <person name="Roda-Garcia J."/>
            <person name="Haro-Moreno J.M."/>
            <person name="Rodriguez-Valera F."/>
            <person name="Almagro-Moreno S."/>
            <person name="Lopez-Perez M."/>
        </authorList>
    </citation>
    <scope>NUCLEOTIDE SEQUENCE</scope>
    <source>
        <strain evidence="10">TMED112-D2-2</strain>
    </source>
</reference>
<feature type="transmembrane region" description="Helical" evidence="9">
    <location>
        <begin position="12"/>
        <end position="32"/>
    </location>
</feature>
<evidence type="ECO:0000256" key="6">
    <source>
        <dbReference type="ARBA" id="ARBA00023136"/>
    </source>
</evidence>
<keyword evidence="11" id="KW-1185">Reference proteome</keyword>
<proteinExistence type="inferred from homology"/>
<feature type="transmembrane region" description="Helical" evidence="9">
    <location>
        <begin position="67"/>
        <end position="86"/>
    </location>
</feature>
<evidence type="ECO:0000256" key="4">
    <source>
        <dbReference type="ARBA" id="ARBA00022692"/>
    </source>
</evidence>
<protein>
    <submittedName>
        <fullName evidence="10">SMR family transporter</fullName>
    </submittedName>
</protein>
<gene>
    <name evidence="10" type="ORF">M9B40_05315</name>
</gene>
<dbReference type="Proteomes" id="UP001056381">
    <property type="component" value="Chromosome"/>
</dbReference>
<name>A0A9Q8TYA2_9GAMM</name>
<evidence type="ECO:0000256" key="8">
    <source>
        <dbReference type="RuleBase" id="RU003942"/>
    </source>
</evidence>
<keyword evidence="2" id="KW-0813">Transport</keyword>
<dbReference type="PANTHER" id="PTHR30561">
    <property type="entry name" value="SMR FAMILY PROTON-DEPENDENT DRUG EFFLUX TRANSPORTER SUGE"/>
    <property type="match status" value="1"/>
</dbReference>
<evidence type="ECO:0000256" key="3">
    <source>
        <dbReference type="ARBA" id="ARBA00022475"/>
    </source>
</evidence>